<sequence length="64" mass="6369">MTPAFLLRALTGAVAVALLAVPVHASPPPAPEKPVEKPAPPPPPKKPPPAGGAAGPQSAGRRLR</sequence>
<organism evidence="3 4">
    <name type="scientific">Rhodopseudomonas pseudopalustris</name>
    <dbReference type="NCBI Taxonomy" id="1513892"/>
    <lineage>
        <taxon>Bacteria</taxon>
        <taxon>Pseudomonadati</taxon>
        <taxon>Pseudomonadota</taxon>
        <taxon>Alphaproteobacteria</taxon>
        <taxon>Hyphomicrobiales</taxon>
        <taxon>Nitrobacteraceae</taxon>
        <taxon>Rhodopseudomonas</taxon>
    </lineage>
</organism>
<feature type="compositionally biased region" description="Pro residues" evidence="1">
    <location>
        <begin position="25"/>
        <end position="50"/>
    </location>
</feature>
<reference evidence="4" key="1">
    <citation type="submission" date="2016-10" db="EMBL/GenBank/DDBJ databases">
        <authorList>
            <person name="Varghese N."/>
            <person name="Submissions S."/>
        </authorList>
    </citation>
    <scope>NUCLEOTIDE SEQUENCE [LARGE SCALE GENOMIC DNA]</scope>
    <source>
        <strain evidence="4">DSM 123</strain>
    </source>
</reference>
<protein>
    <submittedName>
        <fullName evidence="3">NitT/TauT family transport system substrate-binding protein</fullName>
    </submittedName>
</protein>
<evidence type="ECO:0000256" key="1">
    <source>
        <dbReference type="SAM" id="MobiDB-lite"/>
    </source>
</evidence>
<feature type="chain" id="PRO_5011440208" evidence="2">
    <location>
        <begin position="26"/>
        <end position="64"/>
    </location>
</feature>
<accession>A0A1H8MP82</accession>
<evidence type="ECO:0000256" key="2">
    <source>
        <dbReference type="SAM" id="SignalP"/>
    </source>
</evidence>
<dbReference type="Proteomes" id="UP000199615">
    <property type="component" value="Unassembled WGS sequence"/>
</dbReference>
<name>A0A1H8MP82_9BRAD</name>
<dbReference type="AlphaFoldDB" id="A0A1H8MP82"/>
<proteinExistence type="predicted"/>
<dbReference type="EMBL" id="FODT01000001">
    <property type="protein sequence ID" value="SEO19100.1"/>
    <property type="molecule type" value="Genomic_DNA"/>
</dbReference>
<keyword evidence="4" id="KW-1185">Reference proteome</keyword>
<feature type="region of interest" description="Disordered" evidence="1">
    <location>
        <begin position="24"/>
        <end position="64"/>
    </location>
</feature>
<evidence type="ECO:0000313" key="4">
    <source>
        <dbReference type="Proteomes" id="UP000199615"/>
    </source>
</evidence>
<feature type="signal peptide" evidence="2">
    <location>
        <begin position="1"/>
        <end position="25"/>
    </location>
</feature>
<gene>
    <name evidence="3" type="ORF">SAMN05444123_101622</name>
</gene>
<evidence type="ECO:0000313" key="3">
    <source>
        <dbReference type="EMBL" id="SEO19100.1"/>
    </source>
</evidence>
<keyword evidence="2" id="KW-0732">Signal</keyword>